<comment type="caution">
    <text evidence="8">The sequence shown here is derived from an EMBL/GenBank/DDBJ whole genome shotgun (WGS) entry which is preliminary data.</text>
</comment>
<dbReference type="Gene3D" id="3.40.640.10">
    <property type="entry name" value="Type I PLP-dependent aspartate aminotransferase-like (Major domain)"/>
    <property type="match status" value="1"/>
</dbReference>
<evidence type="ECO:0000256" key="2">
    <source>
        <dbReference type="ARBA" id="ARBA00009533"/>
    </source>
</evidence>
<dbReference type="SUPFAM" id="SSF53383">
    <property type="entry name" value="PLP-dependent transferases"/>
    <property type="match status" value="1"/>
</dbReference>
<sequence>MDGRSNRTMSLPVSSSFPGLKTNGHTPVLRRADDVDELVDAVKALIVPYIRAADEAAPHKLTGGGEYGTPANVLVDRLEPAALAERMSFALPLGEGGGREGLLALVRGLLRYSVNTWDQGYLDKLCASTDAVGVVSEMLLAVLNTNSHVYQVSPALTVVEKTTARTFASLFGLVGPRAGGITCQGGSASNFTSLVSARGALYPDTRSDGNGSHRFAVFTSCQGHYSIQKAALACGMGVSSVVAVESRPDGPMDVDALRASVLRAQADGRTPLYVNATAGTTVLGAFDPLPQIAAICREFNMWFHVDASWGGAAIFSSNHTHKRKLDGTHLADSLTINPHKMLNVPATCSFLLTRDTSLLHRANTLPAGYLFHNDEPSDDVWDMADLTLQCGRRADSVKLALSWTYYGAAGFRRAADNAFNTAAHLANVVEAHPDFNLVSSNPPPCLQVCFYYAPAGQMGKSKEENTQRTKDLVKKIATRGFMIDYAPGDAGSFFRVAVNWQTLTDTVEGIIVALEQLGKESVIV</sequence>
<reference evidence="8" key="1">
    <citation type="journal article" date="2021" name="Nat. Commun.">
        <title>Genetic determinants of endophytism in the Arabidopsis root mycobiome.</title>
        <authorList>
            <person name="Mesny F."/>
            <person name="Miyauchi S."/>
            <person name="Thiergart T."/>
            <person name="Pickel B."/>
            <person name="Atanasova L."/>
            <person name="Karlsson M."/>
            <person name="Huettel B."/>
            <person name="Barry K.W."/>
            <person name="Haridas S."/>
            <person name="Chen C."/>
            <person name="Bauer D."/>
            <person name="Andreopoulos W."/>
            <person name="Pangilinan J."/>
            <person name="LaButti K."/>
            <person name="Riley R."/>
            <person name="Lipzen A."/>
            <person name="Clum A."/>
            <person name="Drula E."/>
            <person name="Henrissat B."/>
            <person name="Kohler A."/>
            <person name="Grigoriev I.V."/>
            <person name="Martin F.M."/>
            <person name="Hacquard S."/>
        </authorList>
    </citation>
    <scope>NUCLEOTIDE SEQUENCE</scope>
    <source>
        <strain evidence="8">MPI-CAGE-AT-0021</strain>
    </source>
</reference>
<dbReference type="InterPro" id="IPR002129">
    <property type="entry name" value="PyrdxlP-dep_de-COase"/>
</dbReference>
<dbReference type="AlphaFoldDB" id="A0A9P9J1S5"/>
<keyword evidence="9" id="KW-1185">Reference proteome</keyword>
<dbReference type="Proteomes" id="UP000717696">
    <property type="component" value="Unassembled WGS sequence"/>
</dbReference>
<dbReference type="InterPro" id="IPR015421">
    <property type="entry name" value="PyrdxlP-dep_Trfase_major"/>
</dbReference>
<keyword evidence="4 6" id="KW-0663">Pyridoxal phosphate</keyword>
<gene>
    <name evidence="8" type="ORF">B0J13DRAFT_555838</name>
</gene>
<dbReference type="Gene3D" id="3.90.1150.170">
    <property type="match status" value="1"/>
</dbReference>
<keyword evidence="5 7" id="KW-0456">Lyase</keyword>
<dbReference type="GO" id="GO:0016740">
    <property type="term" value="F:transferase activity"/>
    <property type="evidence" value="ECO:0007669"/>
    <property type="project" value="UniProtKB-KW"/>
</dbReference>
<feature type="modified residue" description="N6-(pyridoxal phosphate)lysine" evidence="6">
    <location>
        <position position="340"/>
    </location>
</feature>
<comment type="similarity">
    <text evidence="2 7">Belongs to the group II decarboxylase family.</text>
</comment>
<protein>
    <submittedName>
        <fullName evidence="8">Pyridoxal phosphate-dependent transferase</fullName>
    </submittedName>
</protein>
<dbReference type="GO" id="GO:0030170">
    <property type="term" value="F:pyridoxal phosphate binding"/>
    <property type="evidence" value="ECO:0007669"/>
    <property type="project" value="InterPro"/>
</dbReference>
<evidence type="ECO:0000256" key="6">
    <source>
        <dbReference type="PIRSR" id="PIRSR602129-50"/>
    </source>
</evidence>
<evidence type="ECO:0000256" key="5">
    <source>
        <dbReference type="ARBA" id="ARBA00023239"/>
    </source>
</evidence>
<comment type="cofactor">
    <cofactor evidence="1 6 7">
        <name>pyridoxal 5'-phosphate</name>
        <dbReference type="ChEBI" id="CHEBI:597326"/>
    </cofactor>
</comment>
<dbReference type="GO" id="GO:0016831">
    <property type="term" value="F:carboxy-lyase activity"/>
    <property type="evidence" value="ECO:0007669"/>
    <property type="project" value="UniProtKB-KW"/>
</dbReference>
<accession>A0A9P9J1S5</accession>
<dbReference type="Pfam" id="PF00282">
    <property type="entry name" value="Pyridoxal_deC"/>
    <property type="match status" value="1"/>
</dbReference>
<organism evidence="8 9">
    <name type="scientific">Dactylonectria estremocensis</name>
    <dbReference type="NCBI Taxonomy" id="1079267"/>
    <lineage>
        <taxon>Eukaryota</taxon>
        <taxon>Fungi</taxon>
        <taxon>Dikarya</taxon>
        <taxon>Ascomycota</taxon>
        <taxon>Pezizomycotina</taxon>
        <taxon>Sordariomycetes</taxon>
        <taxon>Hypocreomycetidae</taxon>
        <taxon>Hypocreales</taxon>
        <taxon>Nectriaceae</taxon>
        <taxon>Dactylonectria</taxon>
    </lineage>
</organism>
<evidence type="ECO:0000313" key="9">
    <source>
        <dbReference type="Proteomes" id="UP000717696"/>
    </source>
</evidence>
<dbReference type="InterPro" id="IPR015424">
    <property type="entry name" value="PyrdxlP-dep_Trfase"/>
</dbReference>
<evidence type="ECO:0000256" key="3">
    <source>
        <dbReference type="ARBA" id="ARBA00022793"/>
    </source>
</evidence>
<dbReference type="GO" id="GO:0005737">
    <property type="term" value="C:cytoplasm"/>
    <property type="evidence" value="ECO:0007669"/>
    <property type="project" value="TreeGrafter"/>
</dbReference>
<dbReference type="PANTHER" id="PTHR45677:SF8">
    <property type="entry name" value="CYSTEINE SULFINIC ACID DECARBOXYLASE"/>
    <property type="match status" value="1"/>
</dbReference>
<evidence type="ECO:0000256" key="7">
    <source>
        <dbReference type="RuleBase" id="RU000382"/>
    </source>
</evidence>
<dbReference type="PANTHER" id="PTHR45677">
    <property type="entry name" value="GLUTAMATE DECARBOXYLASE-RELATED"/>
    <property type="match status" value="1"/>
</dbReference>
<dbReference type="EMBL" id="JAGMUU010000011">
    <property type="protein sequence ID" value="KAH7142601.1"/>
    <property type="molecule type" value="Genomic_DNA"/>
</dbReference>
<dbReference type="GO" id="GO:0019752">
    <property type="term" value="P:carboxylic acid metabolic process"/>
    <property type="evidence" value="ECO:0007669"/>
    <property type="project" value="InterPro"/>
</dbReference>
<keyword evidence="8" id="KW-0808">Transferase</keyword>
<evidence type="ECO:0000256" key="4">
    <source>
        <dbReference type="ARBA" id="ARBA00022898"/>
    </source>
</evidence>
<proteinExistence type="inferred from homology"/>
<evidence type="ECO:0000313" key="8">
    <source>
        <dbReference type="EMBL" id="KAH7142601.1"/>
    </source>
</evidence>
<name>A0A9P9J1S5_9HYPO</name>
<evidence type="ECO:0000256" key="1">
    <source>
        <dbReference type="ARBA" id="ARBA00001933"/>
    </source>
</evidence>
<keyword evidence="3" id="KW-0210">Decarboxylase</keyword>
<dbReference type="OrthoDB" id="392571at2759"/>